<dbReference type="SUPFAM" id="SSF54843">
    <property type="entry name" value="Ribosomal protein L22"/>
    <property type="match status" value="1"/>
</dbReference>
<dbReference type="EMBL" id="MFAY01000062">
    <property type="protein sequence ID" value="OGD87272.1"/>
    <property type="molecule type" value="Genomic_DNA"/>
</dbReference>
<comment type="function">
    <text evidence="7">The globular domain of the protein is located near the polypeptide exit tunnel on the outside of the subunit, while an extended beta-hairpin is found that lines the wall of the exit tunnel in the center of the 70S ribosome.</text>
</comment>
<dbReference type="GO" id="GO:0022625">
    <property type="term" value="C:cytosolic large ribosomal subunit"/>
    <property type="evidence" value="ECO:0007669"/>
    <property type="project" value="TreeGrafter"/>
</dbReference>
<dbReference type="PANTHER" id="PTHR13501:SF8">
    <property type="entry name" value="LARGE RIBOSOMAL SUBUNIT PROTEIN UL22M"/>
    <property type="match status" value="1"/>
</dbReference>
<gene>
    <name evidence="7" type="primary">rplV</name>
    <name evidence="12" type="ORF">A2693_04185</name>
</gene>
<evidence type="ECO:0000313" key="12">
    <source>
        <dbReference type="EMBL" id="OGD87272.1"/>
    </source>
</evidence>
<evidence type="ECO:0000256" key="8">
    <source>
        <dbReference type="RuleBase" id="RU004005"/>
    </source>
</evidence>
<comment type="function">
    <text evidence="7 10">This protein binds specifically to 23S rRNA; its binding is stimulated by other ribosomal proteins, e.g., L4, L17, and L20. It is important during the early stages of 50S assembly. It makes multiple contacts with different domains of the 23S rRNA in the assembled 50S subunit and ribosome.</text>
</comment>
<keyword evidence="5 7" id="KW-0687">Ribonucleoprotein</keyword>
<dbReference type="AlphaFoldDB" id="A0A1F5G5W9"/>
<keyword evidence="4 7" id="KW-0689">Ribosomal protein</keyword>
<dbReference type="HAMAP" id="MF_01331_B">
    <property type="entry name" value="Ribosomal_uL22_B"/>
    <property type="match status" value="1"/>
</dbReference>
<dbReference type="NCBIfam" id="TIGR01044">
    <property type="entry name" value="rplV_bact"/>
    <property type="match status" value="1"/>
</dbReference>
<evidence type="ECO:0000256" key="9">
    <source>
        <dbReference type="RuleBase" id="RU004006"/>
    </source>
</evidence>
<sequence length="138" mass="15507">MNQITAYAKNIRISGQKIFLVVNQIKKMKPTDAVKILDFVPNKSSKIIKKVLLSAMANARNNFGHKDESLLIKEIIISKGPVFKRSRAVARGRVHPILKRTTHIKVILEAEETKEVPKAPEVSKGEDPKSNIKNQKSK</sequence>
<accession>A0A1F5G5W9</accession>
<protein>
    <recommendedName>
        <fullName evidence="6 7">Large ribosomal subunit protein uL22</fullName>
    </recommendedName>
</protein>
<comment type="subunit">
    <text evidence="7 9">Part of the 50S ribosomal subunit.</text>
</comment>
<evidence type="ECO:0000256" key="11">
    <source>
        <dbReference type="SAM" id="MobiDB-lite"/>
    </source>
</evidence>
<evidence type="ECO:0000256" key="3">
    <source>
        <dbReference type="ARBA" id="ARBA00022884"/>
    </source>
</evidence>
<feature type="compositionally biased region" description="Basic and acidic residues" evidence="11">
    <location>
        <begin position="113"/>
        <end position="130"/>
    </location>
</feature>
<dbReference type="CDD" id="cd00336">
    <property type="entry name" value="Ribosomal_L22"/>
    <property type="match status" value="1"/>
</dbReference>
<comment type="similarity">
    <text evidence="1 7 8">Belongs to the universal ribosomal protein uL22 family.</text>
</comment>
<dbReference type="InterPro" id="IPR005727">
    <property type="entry name" value="Ribosomal_uL22_bac/chlpt-type"/>
</dbReference>
<comment type="caution">
    <text evidence="12">The sequence shown here is derived from an EMBL/GenBank/DDBJ whole genome shotgun (WGS) entry which is preliminary data.</text>
</comment>
<dbReference type="GO" id="GO:0006412">
    <property type="term" value="P:translation"/>
    <property type="evidence" value="ECO:0007669"/>
    <property type="project" value="UniProtKB-UniRule"/>
</dbReference>
<dbReference type="Pfam" id="PF00237">
    <property type="entry name" value="Ribosomal_L22"/>
    <property type="match status" value="1"/>
</dbReference>
<evidence type="ECO:0000313" key="13">
    <source>
        <dbReference type="Proteomes" id="UP000178577"/>
    </source>
</evidence>
<evidence type="ECO:0000256" key="1">
    <source>
        <dbReference type="ARBA" id="ARBA00009451"/>
    </source>
</evidence>
<dbReference type="GO" id="GO:0003735">
    <property type="term" value="F:structural constituent of ribosome"/>
    <property type="evidence" value="ECO:0007669"/>
    <property type="project" value="InterPro"/>
</dbReference>
<proteinExistence type="inferred from homology"/>
<dbReference type="InterPro" id="IPR036394">
    <property type="entry name" value="Ribosomal_uL22_sf"/>
</dbReference>
<evidence type="ECO:0000256" key="4">
    <source>
        <dbReference type="ARBA" id="ARBA00022980"/>
    </source>
</evidence>
<keyword evidence="3 7" id="KW-0694">RNA-binding</keyword>
<dbReference type="InterPro" id="IPR047867">
    <property type="entry name" value="Ribosomal_uL22_bac/org-type"/>
</dbReference>
<dbReference type="Proteomes" id="UP000178577">
    <property type="component" value="Unassembled WGS sequence"/>
</dbReference>
<evidence type="ECO:0000256" key="7">
    <source>
        <dbReference type="HAMAP-Rule" id="MF_01331"/>
    </source>
</evidence>
<reference evidence="12 13" key="1">
    <citation type="journal article" date="2016" name="Nat. Commun.">
        <title>Thousands of microbial genomes shed light on interconnected biogeochemical processes in an aquifer system.</title>
        <authorList>
            <person name="Anantharaman K."/>
            <person name="Brown C.T."/>
            <person name="Hug L.A."/>
            <person name="Sharon I."/>
            <person name="Castelle C.J."/>
            <person name="Probst A.J."/>
            <person name="Thomas B.C."/>
            <person name="Singh A."/>
            <person name="Wilkins M.J."/>
            <person name="Karaoz U."/>
            <person name="Brodie E.L."/>
            <person name="Williams K.H."/>
            <person name="Hubbard S.S."/>
            <person name="Banfield J.F."/>
        </authorList>
    </citation>
    <scope>NUCLEOTIDE SEQUENCE [LARGE SCALE GENOMIC DNA]</scope>
</reference>
<name>A0A1F5G5W9_9BACT</name>
<evidence type="ECO:0000256" key="5">
    <source>
        <dbReference type="ARBA" id="ARBA00023274"/>
    </source>
</evidence>
<keyword evidence="2 7" id="KW-0699">rRNA-binding</keyword>
<dbReference type="GO" id="GO:0019843">
    <property type="term" value="F:rRNA binding"/>
    <property type="evidence" value="ECO:0007669"/>
    <property type="project" value="UniProtKB-UniRule"/>
</dbReference>
<dbReference type="PANTHER" id="PTHR13501">
    <property type="entry name" value="CHLOROPLAST 50S RIBOSOMAL PROTEIN L22-RELATED"/>
    <property type="match status" value="1"/>
</dbReference>
<feature type="region of interest" description="Disordered" evidence="11">
    <location>
        <begin position="113"/>
        <end position="138"/>
    </location>
</feature>
<evidence type="ECO:0000256" key="10">
    <source>
        <dbReference type="RuleBase" id="RU004008"/>
    </source>
</evidence>
<organism evidence="12 13">
    <name type="scientific">Candidatus Curtissbacteria bacterium RIFCSPHIGHO2_01_FULL_40_12</name>
    <dbReference type="NCBI Taxonomy" id="1797710"/>
    <lineage>
        <taxon>Bacteria</taxon>
        <taxon>Candidatus Curtissiibacteriota</taxon>
    </lineage>
</organism>
<evidence type="ECO:0000256" key="2">
    <source>
        <dbReference type="ARBA" id="ARBA00022730"/>
    </source>
</evidence>
<dbReference type="Gene3D" id="3.90.470.10">
    <property type="entry name" value="Ribosomal protein L22/L17"/>
    <property type="match status" value="1"/>
</dbReference>
<evidence type="ECO:0000256" key="6">
    <source>
        <dbReference type="ARBA" id="ARBA00035207"/>
    </source>
</evidence>
<dbReference type="InterPro" id="IPR001063">
    <property type="entry name" value="Ribosomal_uL22"/>
</dbReference>